<evidence type="ECO:0000256" key="2">
    <source>
        <dbReference type="ARBA" id="ARBA00022617"/>
    </source>
</evidence>
<evidence type="ECO:0000256" key="5">
    <source>
        <dbReference type="ARBA" id="ARBA00023004"/>
    </source>
</evidence>
<sequence length="280" mass="29105">MQKNLVSLAVFGAFMALGSQAAMAAPDWNKAAKSTIHVFHPGAAPIEWLQGKGEHSGASGLKKGEACAGCHVEDGKLSLDLKRLASKEMEPKGAPKTMTYPVTVQAAYDATNLYVRLTFKAPGGGFDHSDKDNELKASVMFPSDKVPLADQAGCWAACHKDARTMPGAADTKTKYVSAGSMDLMQWKSSGGGKAVDGTVSDKRNMENGKAGVAAEATKAGDTYTVTFTRKLAGGVNLAPGKAVPFGIAIHADNAGGRFHHVSFGHTLGLGADGDVKAAKQ</sequence>
<dbReference type="Pfam" id="PF09459">
    <property type="entry name" value="EB_dh"/>
    <property type="match status" value="1"/>
</dbReference>
<reference evidence="8" key="1">
    <citation type="submission" date="2005-08" db="EMBL/GenBank/DDBJ databases">
        <title>Complete sequence of Dechloromonas aromatica RCB.</title>
        <authorList>
            <person name="Salinero K.K."/>
            <person name="Copeland A."/>
            <person name="Lucas S."/>
            <person name="Lapidus A."/>
            <person name="Barry K."/>
            <person name="Detter J.C."/>
            <person name="Glavina T."/>
            <person name="Hammon N."/>
            <person name="Israni S."/>
            <person name="Pitluck S."/>
            <person name="Di Bartolo G."/>
            <person name="Trong S."/>
            <person name="Schmutz J."/>
            <person name="Larimer F."/>
            <person name="Land M."/>
            <person name="Ivanova N."/>
            <person name="Richardson P."/>
        </authorList>
    </citation>
    <scope>NUCLEOTIDE SEQUENCE</scope>
    <source>
        <strain evidence="8">RCB</strain>
    </source>
</reference>
<feature type="signal peptide" evidence="6">
    <location>
        <begin position="1"/>
        <end position="24"/>
    </location>
</feature>
<name>Q47AX8_DECAR</name>
<proteinExistence type="predicted"/>
<dbReference type="SMART" id="SM00887">
    <property type="entry name" value="EB_dh"/>
    <property type="match status" value="1"/>
</dbReference>
<dbReference type="eggNOG" id="COG3005">
    <property type="taxonomic scope" value="Bacteria"/>
</dbReference>
<dbReference type="CDD" id="cd00241">
    <property type="entry name" value="DOMON_like"/>
    <property type="match status" value="1"/>
</dbReference>
<dbReference type="EMBL" id="CP000089">
    <property type="protein sequence ID" value="AAZ48003.1"/>
    <property type="molecule type" value="Genomic_DNA"/>
</dbReference>
<feature type="chain" id="PRO_5004233287" description="Cytochrome c-552/DMSO reductase-like haem-binding domain-containing protein" evidence="6">
    <location>
        <begin position="25"/>
        <end position="280"/>
    </location>
</feature>
<keyword evidence="4" id="KW-0249">Electron transport</keyword>
<dbReference type="Gene3D" id="2.60.40.1190">
    <property type="match status" value="1"/>
</dbReference>
<evidence type="ECO:0000259" key="7">
    <source>
        <dbReference type="SMART" id="SM00887"/>
    </source>
</evidence>
<keyword evidence="2" id="KW-0349">Heme</keyword>
<keyword evidence="5" id="KW-0408">Iron</keyword>
<dbReference type="HOGENOM" id="CLU_971994_0_0_4"/>
<evidence type="ECO:0000256" key="1">
    <source>
        <dbReference type="ARBA" id="ARBA00022448"/>
    </source>
</evidence>
<dbReference type="OrthoDB" id="5337932at2"/>
<accession>Q47AX8</accession>
<dbReference type="KEGG" id="dar:Daro_3273"/>
<keyword evidence="6" id="KW-0732">Signal</keyword>
<protein>
    <recommendedName>
        <fullName evidence="7">Cytochrome c-552/DMSO reductase-like haem-binding domain-containing protein</fullName>
    </recommendedName>
</protein>
<organism evidence="8">
    <name type="scientific">Dechloromonas aromatica (strain RCB)</name>
    <dbReference type="NCBI Taxonomy" id="159087"/>
    <lineage>
        <taxon>Bacteria</taxon>
        <taxon>Pseudomonadati</taxon>
        <taxon>Pseudomonadota</taxon>
        <taxon>Betaproteobacteria</taxon>
        <taxon>Rhodocyclales</taxon>
        <taxon>Azonexaceae</taxon>
        <taxon>Dechloromonas</taxon>
    </lineage>
</organism>
<feature type="domain" description="Cytochrome c-552/DMSO reductase-like haem-binding" evidence="7">
    <location>
        <begin position="25"/>
        <end position="262"/>
    </location>
</feature>
<dbReference type="GO" id="GO:0020037">
    <property type="term" value="F:heme binding"/>
    <property type="evidence" value="ECO:0007669"/>
    <property type="project" value="InterPro"/>
</dbReference>
<dbReference type="AlphaFoldDB" id="Q47AX8"/>
<dbReference type="STRING" id="159087.Daro_3273"/>
<dbReference type="GO" id="GO:0046872">
    <property type="term" value="F:metal ion binding"/>
    <property type="evidence" value="ECO:0007669"/>
    <property type="project" value="UniProtKB-KW"/>
</dbReference>
<evidence type="ECO:0000313" key="8">
    <source>
        <dbReference type="EMBL" id="AAZ48003.1"/>
    </source>
</evidence>
<evidence type="ECO:0000256" key="4">
    <source>
        <dbReference type="ARBA" id="ARBA00022982"/>
    </source>
</evidence>
<gene>
    <name evidence="8" type="ordered locus">Daro_3273</name>
</gene>
<evidence type="ECO:0000256" key="6">
    <source>
        <dbReference type="SAM" id="SignalP"/>
    </source>
</evidence>
<dbReference type="InterPro" id="IPR019020">
    <property type="entry name" value="Cyt-c552/DMSO_Rdtase_haem-bd"/>
</dbReference>
<evidence type="ECO:0000256" key="3">
    <source>
        <dbReference type="ARBA" id="ARBA00022723"/>
    </source>
</evidence>
<keyword evidence="1" id="KW-0813">Transport</keyword>
<keyword evidence="3" id="KW-0479">Metal-binding</keyword>